<dbReference type="InterPro" id="IPR043136">
    <property type="entry name" value="B30.2/SPRY_sf"/>
</dbReference>
<dbReference type="Pfam" id="PF00622">
    <property type="entry name" value="SPRY"/>
    <property type="match status" value="1"/>
</dbReference>
<protein>
    <recommendedName>
        <fullName evidence="13">Zinc-binding protein A33-like</fullName>
    </recommendedName>
</protein>
<dbReference type="InterPro" id="IPR013320">
    <property type="entry name" value="ConA-like_dom_sf"/>
</dbReference>
<dbReference type="PRINTS" id="PR01407">
    <property type="entry name" value="BUTYPHLNCDUF"/>
</dbReference>
<feature type="coiled-coil region" evidence="8">
    <location>
        <begin position="157"/>
        <end position="224"/>
    </location>
</feature>
<keyword evidence="2" id="KW-0800">Toxin</keyword>
<keyword evidence="8" id="KW-0175">Coiled coil</keyword>
<evidence type="ECO:0000256" key="7">
    <source>
        <dbReference type="PROSITE-ProRule" id="PRU00175"/>
    </source>
</evidence>
<dbReference type="InterPro" id="IPR006574">
    <property type="entry name" value="PRY"/>
</dbReference>
<dbReference type="PROSITE" id="PS50089">
    <property type="entry name" value="ZF_RING_2"/>
    <property type="match status" value="1"/>
</dbReference>
<evidence type="ECO:0008006" key="13">
    <source>
        <dbReference type="Google" id="ProtNLM"/>
    </source>
</evidence>
<comment type="function">
    <text evidence="6">Neurotoxin that produces dose-dependent hypolocomotion and hyperalgesia in mice. May directly act on the central nervous system, as it is 6500-fold more potent when administered intracerebroventricularly than intraperitoneal.</text>
</comment>
<evidence type="ECO:0000259" key="9">
    <source>
        <dbReference type="PROSITE" id="PS50089"/>
    </source>
</evidence>
<dbReference type="Gene3D" id="2.60.120.920">
    <property type="match status" value="1"/>
</dbReference>
<dbReference type="InterPro" id="IPR013083">
    <property type="entry name" value="Znf_RING/FYVE/PHD"/>
</dbReference>
<dbReference type="PANTHER" id="PTHR24103">
    <property type="entry name" value="E3 UBIQUITIN-PROTEIN LIGASE TRIM"/>
    <property type="match status" value="1"/>
</dbReference>
<keyword evidence="2" id="KW-0528">Neurotoxin</keyword>
<keyword evidence="12" id="KW-1185">Reference proteome</keyword>
<dbReference type="SMART" id="SM00184">
    <property type="entry name" value="RING"/>
    <property type="match status" value="1"/>
</dbReference>
<dbReference type="InterPro" id="IPR017907">
    <property type="entry name" value="Znf_RING_CS"/>
</dbReference>
<dbReference type="SUPFAM" id="SSF49899">
    <property type="entry name" value="Concanavalin A-like lectins/glucanases"/>
    <property type="match status" value="1"/>
</dbReference>
<dbReference type="InterPro" id="IPR001841">
    <property type="entry name" value="Znf_RING"/>
</dbReference>
<dbReference type="PROSITE" id="PS00518">
    <property type="entry name" value="ZF_RING_1"/>
    <property type="match status" value="1"/>
</dbReference>
<evidence type="ECO:0000259" key="10">
    <source>
        <dbReference type="PROSITE" id="PS50188"/>
    </source>
</evidence>
<dbReference type="InterPro" id="IPR003877">
    <property type="entry name" value="SPRY_dom"/>
</dbReference>
<dbReference type="InterPro" id="IPR003879">
    <property type="entry name" value="Butyrophylin_SPRY"/>
</dbReference>
<dbReference type="SMART" id="SM00449">
    <property type="entry name" value="SPRY"/>
    <property type="match status" value="1"/>
</dbReference>
<dbReference type="PROSITE" id="PS50188">
    <property type="entry name" value="B302_SPRY"/>
    <property type="match status" value="1"/>
</dbReference>
<dbReference type="Proteomes" id="UP000694421">
    <property type="component" value="Unplaced"/>
</dbReference>
<name>A0A8D0DV68_SALMN</name>
<evidence type="ECO:0000256" key="2">
    <source>
        <dbReference type="ARBA" id="ARBA00022699"/>
    </source>
</evidence>
<keyword evidence="3" id="KW-0479">Metal-binding</keyword>
<dbReference type="GO" id="GO:0008270">
    <property type="term" value="F:zinc ion binding"/>
    <property type="evidence" value="ECO:0007669"/>
    <property type="project" value="UniProtKB-KW"/>
</dbReference>
<dbReference type="AlphaFoldDB" id="A0A8D0DV68"/>
<feature type="domain" description="B30.2/SPRY" evidence="10">
    <location>
        <begin position="259"/>
        <end position="455"/>
    </location>
</feature>
<accession>A0A8D0DV68</accession>
<reference evidence="11" key="1">
    <citation type="submission" date="2025-08" db="UniProtKB">
        <authorList>
            <consortium name="Ensembl"/>
        </authorList>
    </citation>
    <scope>IDENTIFICATION</scope>
</reference>
<dbReference type="Ensembl" id="ENSSMRT00000025869.1">
    <property type="protein sequence ID" value="ENSSMRP00000022112.1"/>
    <property type="gene ID" value="ENSSMRG00000017184.1"/>
</dbReference>
<evidence type="ECO:0000256" key="1">
    <source>
        <dbReference type="ARBA" id="ARBA00009651"/>
    </source>
</evidence>
<dbReference type="GeneTree" id="ENSGT00940000158537"/>
<evidence type="ECO:0000256" key="5">
    <source>
        <dbReference type="ARBA" id="ARBA00022833"/>
    </source>
</evidence>
<evidence type="ECO:0000313" key="11">
    <source>
        <dbReference type="Ensembl" id="ENSSMRP00000022112.1"/>
    </source>
</evidence>
<proteinExistence type="inferred from homology"/>
<dbReference type="FunFam" id="2.60.120.920:FF:000004">
    <property type="entry name" value="Butyrophilin subfamily 1 member A1"/>
    <property type="match status" value="1"/>
</dbReference>
<organism evidence="11 12">
    <name type="scientific">Salvator merianae</name>
    <name type="common">Argentine black and white tegu</name>
    <name type="synonym">Tupinambis merianae</name>
    <dbReference type="NCBI Taxonomy" id="96440"/>
    <lineage>
        <taxon>Eukaryota</taxon>
        <taxon>Metazoa</taxon>
        <taxon>Chordata</taxon>
        <taxon>Craniata</taxon>
        <taxon>Vertebrata</taxon>
        <taxon>Euteleostomi</taxon>
        <taxon>Lepidosauria</taxon>
        <taxon>Squamata</taxon>
        <taxon>Bifurcata</taxon>
        <taxon>Unidentata</taxon>
        <taxon>Episquamata</taxon>
        <taxon>Laterata</taxon>
        <taxon>Teiioidea</taxon>
        <taxon>Teiidae</taxon>
        <taxon>Salvator</taxon>
    </lineage>
</organism>
<evidence type="ECO:0000313" key="12">
    <source>
        <dbReference type="Proteomes" id="UP000694421"/>
    </source>
</evidence>
<evidence type="ECO:0000256" key="6">
    <source>
        <dbReference type="ARBA" id="ARBA00034460"/>
    </source>
</evidence>
<dbReference type="Pfam" id="PF13765">
    <property type="entry name" value="PRY"/>
    <property type="match status" value="1"/>
</dbReference>
<dbReference type="SMART" id="SM00589">
    <property type="entry name" value="PRY"/>
    <property type="match status" value="1"/>
</dbReference>
<sequence length="455" mass="52716">MPIGVNVFHSFTVGGGANLLQVEDRKDCRRACCSWKVSALKGFFKGNARFSLRCCLARRMAHRSEEQSLREELTCPICFDLFRDPVMLECMHHFCKECIQRCWERCSEVATCPQCRREFPTRSFRPQYLVSGLVETVRRYASEEHQRKIQRTSNDLNSKIRAEFEHLRQILEEEERTVLMRLAKEEEQWLLKLQGDSARLNLGISELKKNMECIQQKLDKLGSTLHLQVENEFISRPTVPVESLTVFSREQLKDIYDGPLQYIFWRRMLKSISPAPAPLLLDPESAHPNLILSNDLTAVKESKMPQSVPSTSQRFLQSVNVLAKESFKSGRHYWEVWVGSKTKWDLGVAASSVDRTAKVKLCPENGYWTIRLRESSQYWALATPWVHLNPQRTLKKVGVLLDCCASKVIFYNAEDMSLLFTFHQAKARKFYPFFSTCFSDGKKNAEPMRICHLNL</sequence>
<reference evidence="11" key="2">
    <citation type="submission" date="2025-09" db="UniProtKB">
        <authorList>
            <consortium name="Ensembl"/>
        </authorList>
    </citation>
    <scope>IDENTIFICATION</scope>
</reference>
<feature type="domain" description="RING-type" evidence="9">
    <location>
        <begin position="75"/>
        <end position="116"/>
    </location>
</feature>
<dbReference type="InterPro" id="IPR001870">
    <property type="entry name" value="B30.2/SPRY"/>
</dbReference>
<dbReference type="CDD" id="cd16594">
    <property type="entry name" value="RING-HC_TRIM7-like_C-IV"/>
    <property type="match status" value="1"/>
</dbReference>
<keyword evidence="4 7" id="KW-0863">Zinc-finger</keyword>
<evidence type="ECO:0000256" key="3">
    <source>
        <dbReference type="ARBA" id="ARBA00022723"/>
    </source>
</evidence>
<keyword evidence="5" id="KW-0862">Zinc</keyword>
<dbReference type="Gene3D" id="3.30.40.10">
    <property type="entry name" value="Zinc/RING finger domain, C3HC4 (zinc finger)"/>
    <property type="match status" value="1"/>
</dbReference>
<dbReference type="InterPro" id="IPR050143">
    <property type="entry name" value="TRIM/RBCC"/>
</dbReference>
<comment type="similarity">
    <text evidence="1">Belongs to the ohanin/vespryn family.</text>
</comment>
<evidence type="ECO:0000256" key="8">
    <source>
        <dbReference type="SAM" id="Coils"/>
    </source>
</evidence>
<evidence type="ECO:0000256" key="4">
    <source>
        <dbReference type="ARBA" id="ARBA00022771"/>
    </source>
</evidence>
<dbReference type="Pfam" id="PF15227">
    <property type="entry name" value="zf-C3HC4_4"/>
    <property type="match status" value="1"/>
</dbReference>
<dbReference type="SUPFAM" id="SSF57850">
    <property type="entry name" value="RING/U-box"/>
    <property type="match status" value="1"/>
</dbReference>